<accession>A0ABR1R2V7</accession>
<dbReference type="Proteomes" id="UP001396898">
    <property type="component" value="Unassembled WGS sequence"/>
</dbReference>
<keyword evidence="2" id="KW-1185">Reference proteome</keyword>
<reference evidence="1 2" key="1">
    <citation type="submission" date="2023-01" db="EMBL/GenBank/DDBJ databases">
        <title>Analysis of 21 Apiospora genomes using comparative genomics revels a genus with tremendous synthesis potential of carbohydrate active enzymes and secondary metabolites.</title>
        <authorList>
            <person name="Sorensen T."/>
        </authorList>
    </citation>
    <scope>NUCLEOTIDE SEQUENCE [LARGE SCALE GENOMIC DNA]</scope>
    <source>
        <strain evidence="1 2">CBS 20057</strain>
    </source>
</reference>
<protein>
    <submittedName>
        <fullName evidence="1">Uncharacterized protein</fullName>
    </submittedName>
</protein>
<organism evidence="1 2">
    <name type="scientific">Apiospora marii</name>
    <dbReference type="NCBI Taxonomy" id="335849"/>
    <lineage>
        <taxon>Eukaryota</taxon>
        <taxon>Fungi</taxon>
        <taxon>Dikarya</taxon>
        <taxon>Ascomycota</taxon>
        <taxon>Pezizomycotina</taxon>
        <taxon>Sordariomycetes</taxon>
        <taxon>Xylariomycetidae</taxon>
        <taxon>Amphisphaeriales</taxon>
        <taxon>Apiosporaceae</taxon>
        <taxon>Apiospora</taxon>
    </lineage>
</organism>
<sequence>MTIVRPIFDQSAAKFLTRADQDNLWDAIRLCITDAAESHCIDGMSMSGGWGMNVSTICLRRHPFPLPCDRTRHLFVVLLGVGLRGLGHVAHFSSQLAPAAVIGAGGEDAAGGTCPWPVLRGVTDLVRHLVRLLAEPAVAAGRQRVRGACRLGGAAEDARHLVGDGAGEAARLLTQLAVALAVGAGHHRVVAARGRRALERLRHLVRRRVEDLGRGRAEVAVALLVGAGRQGVGDGGAVVGGGARVAGAETHGAGVVGLEPLLDGVDD</sequence>
<name>A0ABR1R2V7_9PEZI</name>
<gene>
    <name evidence="1" type="ORF">PG991_015029</name>
</gene>
<comment type="caution">
    <text evidence="1">The sequence shown here is derived from an EMBL/GenBank/DDBJ whole genome shotgun (WGS) entry which is preliminary data.</text>
</comment>
<evidence type="ECO:0000313" key="2">
    <source>
        <dbReference type="Proteomes" id="UP001396898"/>
    </source>
</evidence>
<dbReference type="EMBL" id="JAQQWI010000021">
    <property type="protein sequence ID" value="KAK7998550.1"/>
    <property type="molecule type" value="Genomic_DNA"/>
</dbReference>
<evidence type="ECO:0000313" key="1">
    <source>
        <dbReference type="EMBL" id="KAK7998550.1"/>
    </source>
</evidence>
<proteinExistence type="predicted"/>